<feature type="domain" description="3-deoxy-D-manno-octulosonic-acid transferase N-terminal" evidence="8">
    <location>
        <begin position="17"/>
        <end position="181"/>
    </location>
</feature>
<keyword evidence="10" id="KW-1185">Reference proteome</keyword>
<dbReference type="Gene3D" id="3.40.50.11720">
    <property type="entry name" value="3-Deoxy-D-manno-octulosonic-acid transferase, N-terminal domain"/>
    <property type="match status" value="1"/>
</dbReference>
<keyword evidence="7" id="KW-0448">Lipopolysaccharide biosynthesis</keyword>
<dbReference type="InterPro" id="IPR007507">
    <property type="entry name" value="Glycos_transf_N"/>
</dbReference>
<evidence type="ECO:0000256" key="1">
    <source>
        <dbReference type="ARBA" id="ARBA00004713"/>
    </source>
</evidence>
<evidence type="ECO:0000256" key="7">
    <source>
        <dbReference type="RuleBase" id="RU365103"/>
    </source>
</evidence>
<accession>A0ABS9EGF3</accession>
<evidence type="ECO:0000256" key="5">
    <source>
        <dbReference type="ARBA" id="ARBA00031445"/>
    </source>
</evidence>
<keyword evidence="7" id="KW-0472">Membrane</keyword>
<dbReference type="GO" id="GO:0016740">
    <property type="term" value="F:transferase activity"/>
    <property type="evidence" value="ECO:0007669"/>
    <property type="project" value="UniProtKB-KW"/>
</dbReference>
<dbReference type="SUPFAM" id="SSF53756">
    <property type="entry name" value="UDP-Glycosyltransferase/glycogen phosphorylase"/>
    <property type="match status" value="1"/>
</dbReference>
<evidence type="ECO:0000313" key="10">
    <source>
        <dbReference type="Proteomes" id="UP001179363"/>
    </source>
</evidence>
<name>A0ABS9EGF3_9FLAO</name>
<comment type="caution">
    <text evidence="9">The sequence shown here is derived from an EMBL/GenBank/DDBJ whole genome shotgun (WGS) entry which is preliminary data.</text>
</comment>
<dbReference type="RefSeq" id="WP_236134092.1">
    <property type="nucleotide sequence ID" value="NZ_JAKGTH010000009.1"/>
</dbReference>
<dbReference type="PANTHER" id="PTHR42755">
    <property type="entry name" value="3-DEOXY-MANNO-OCTULOSONATE CYTIDYLYLTRANSFERASE"/>
    <property type="match status" value="1"/>
</dbReference>
<organism evidence="9 10">
    <name type="scientific">Gillisia lutea</name>
    <dbReference type="NCBI Taxonomy" id="2909668"/>
    <lineage>
        <taxon>Bacteria</taxon>
        <taxon>Pseudomonadati</taxon>
        <taxon>Bacteroidota</taxon>
        <taxon>Flavobacteriia</taxon>
        <taxon>Flavobacteriales</taxon>
        <taxon>Flavobacteriaceae</taxon>
        <taxon>Gillisia</taxon>
    </lineage>
</organism>
<dbReference type="InterPro" id="IPR038107">
    <property type="entry name" value="Glycos_transf_N_sf"/>
</dbReference>
<sequence>MKLFVDGRKNTFSILNSKIQQKDRVIWFHVASLGEFEQGLPIIEVVKNIYPQHKIVLSFFSPSGYEVKKNTPIADAVVYLPLDTRRNVRLFLELAHPEMSFFVKYDFWPNYLNELKKRNIPSFLISGGFSANQLFFKSYGKWMRKSLTSFQHFFVQNESSKVLLNSIGFQNVNVSGDTRFDRVSNQLKQDNKLDFIEDFKENKTCIVAGSTWPEDEAMLQEFINNSSPEVKFIIAPHNIKAEQIQKFKNSLNKRTVLYSEKQGKELSSYQVFIIDTIGLLSKIYSYGDIAFVGGATGTTGLHNILEPATFGIPIIIGSNYSKFPEAIELQKLAGLYSVKNTKEFQDILQKLLKDVDFRQKTGMIAGHFISSNTGATQVIKTYLNHKNVKLS</sequence>
<dbReference type="EC" id="2.4.99.12" evidence="2 7"/>
<comment type="function">
    <text evidence="7">Involved in lipopolysaccharide (LPS) biosynthesis. Catalyzes the transfer of 3-deoxy-D-manno-octulosonate (Kdo) residue(s) from CMP-Kdo to lipid IV(A), the tetraacyldisaccharide-1,4'-bisphosphate precursor of lipid A.</text>
</comment>
<evidence type="ECO:0000256" key="2">
    <source>
        <dbReference type="ARBA" id="ARBA00012621"/>
    </source>
</evidence>
<evidence type="ECO:0000313" key="9">
    <source>
        <dbReference type="EMBL" id="MCF4101942.1"/>
    </source>
</evidence>
<keyword evidence="4 7" id="KW-0808">Transferase</keyword>
<comment type="similarity">
    <text evidence="7">Belongs to the glycosyltransferase group 1 family.</text>
</comment>
<dbReference type="EMBL" id="JAKGTH010000009">
    <property type="protein sequence ID" value="MCF4101942.1"/>
    <property type="molecule type" value="Genomic_DNA"/>
</dbReference>
<dbReference type="Proteomes" id="UP001179363">
    <property type="component" value="Unassembled WGS sequence"/>
</dbReference>
<dbReference type="Gene3D" id="3.40.50.2000">
    <property type="entry name" value="Glycogen Phosphorylase B"/>
    <property type="match status" value="1"/>
</dbReference>
<proteinExistence type="inferred from homology"/>
<protein>
    <recommendedName>
        <fullName evidence="3 7">3-deoxy-D-manno-octulosonic acid transferase</fullName>
        <shortName evidence="7">Kdo transferase</shortName>
        <ecNumber evidence="2 7">2.4.99.12</ecNumber>
    </recommendedName>
    <alternativeName>
        <fullName evidence="5 7">Lipid IV(A) 3-deoxy-D-manno-octulosonic acid transferase</fullName>
    </alternativeName>
</protein>
<comment type="subcellular location">
    <subcellularLocation>
        <location evidence="7">Cell membrane</location>
    </subcellularLocation>
</comment>
<comment type="pathway">
    <text evidence="1 7">Bacterial outer membrane biogenesis; LPS core biosynthesis.</text>
</comment>
<dbReference type="PANTHER" id="PTHR42755:SF1">
    <property type="entry name" value="3-DEOXY-D-MANNO-OCTULOSONIC ACID TRANSFERASE, MITOCHONDRIAL-RELATED"/>
    <property type="match status" value="1"/>
</dbReference>
<evidence type="ECO:0000259" key="8">
    <source>
        <dbReference type="Pfam" id="PF04413"/>
    </source>
</evidence>
<dbReference type="InterPro" id="IPR039901">
    <property type="entry name" value="Kdotransferase"/>
</dbReference>
<reference evidence="9" key="1">
    <citation type="submission" date="2022-01" db="EMBL/GenBank/DDBJ databases">
        <title>Gillisia lutea sp. nov., isolated from marine plastic residues from the Malvarosa beach (Valencia, Spain).</title>
        <authorList>
            <person name="Vidal-Verdu A."/>
            <person name="Molina-Menor E."/>
            <person name="Satari L."/>
            <person name="Pascual J."/>
            <person name="Pereto J."/>
            <person name="Porcar M."/>
        </authorList>
    </citation>
    <scope>NUCLEOTIDE SEQUENCE</scope>
    <source>
        <strain evidence="9">M10.2A</strain>
    </source>
</reference>
<evidence type="ECO:0000256" key="3">
    <source>
        <dbReference type="ARBA" id="ARBA00019077"/>
    </source>
</evidence>
<comment type="catalytic activity">
    <reaction evidence="6 7">
        <text>lipid IVA (E. coli) + CMP-3-deoxy-beta-D-manno-octulosonate = alpha-Kdo-(2-&gt;6)-lipid IVA (E. coli) + CMP + H(+)</text>
        <dbReference type="Rhea" id="RHEA:28066"/>
        <dbReference type="ChEBI" id="CHEBI:15378"/>
        <dbReference type="ChEBI" id="CHEBI:58603"/>
        <dbReference type="ChEBI" id="CHEBI:60364"/>
        <dbReference type="ChEBI" id="CHEBI:60377"/>
        <dbReference type="ChEBI" id="CHEBI:85987"/>
        <dbReference type="EC" id="2.4.99.12"/>
    </reaction>
</comment>
<evidence type="ECO:0000256" key="6">
    <source>
        <dbReference type="ARBA" id="ARBA00049183"/>
    </source>
</evidence>
<dbReference type="Pfam" id="PF04413">
    <property type="entry name" value="Glycos_transf_N"/>
    <property type="match status" value="1"/>
</dbReference>
<evidence type="ECO:0000256" key="4">
    <source>
        <dbReference type="ARBA" id="ARBA00022679"/>
    </source>
</evidence>
<gene>
    <name evidence="9" type="ORF">L1I30_09715</name>
</gene>
<keyword evidence="7" id="KW-1003">Cell membrane</keyword>